<feature type="active site" evidence="8">
    <location>
        <position position="316"/>
    </location>
</feature>
<evidence type="ECO:0000256" key="5">
    <source>
        <dbReference type="ARBA" id="ARBA00022807"/>
    </source>
</evidence>
<dbReference type="Proteomes" id="UP000281488">
    <property type="component" value="Unassembled WGS sequence"/>
</dbReference>
<dbReference type="InterPro" id="IPR025987">
    <property type="entry name" value="GW_dom"/>
</dbReference>
<evidence type="ECO:0000256" key="3">
    <source>
        <dbReference type="ARBA" id="ARBA00022525"/>
    </source>
</evidence>
<reference evidence="12 14" key="2">
    <citation type="submission" date="2019-02" db="EMBL/GenBank/DDBJ databases">
        <title>From farm to fork: dissemination of Tn554::fexA-optrA in linezolid-resistant Enterococcus faecalis clones from chicken feces and meat in Tunisia.</title>
        <authorList>
            <person name="Tedim A.P."/>
            <person name="Elghaieb H."/>
            <person name="Abbassi M.S."/>
            <person name="Novais C."/>
            <person name="Hassen A."/>
            <person name="Peixe L."/>
            <person name="Freitas A.R."/>
        </authorList>
    </citation>
    <scope>NUCLEOTIDE SEQUENCE [LARGE SCALE GENOMIC DNA]</scope>
    <source>
        <strain evidence="12 14">728T</strain>
    </source>
</reference>
<dbReference type="SUPFAM" id="SSF54403">
    <property type="entry name" value="Cystatin/monellin"/>
    <property type="match status" value="1"/>
</dbReference>
<protein>
    <submittedName>
        <fullName evidence="10">C47 family peptidase</fullName>
    </submittedName>
    <submittedName>
        <fullName evidence="12">Peptidase C47</fullName>
    </submittedName>
</protein>
<evidence type="ECO:0000256" key="4">
    <source>
        <dbReference type="ARBA" id="ARBA00022801"/>
    </source>
</evidence>
<comment type="subcellular location">
    <subcellularLocation>
        <location evidence="1">Secreted</location>
    </subcellularLocation>
</comment>
<dbReference type="Proteomes" id="UP000292223">
    <property type="component" value="Unassembled WGS sequence"/>
</dbReference>
<keyword evidence="7" id="KW-0865">Zymogen</keyword>
<feature type="domain" description="GW" evidence="9">
    <location>
        <begin position="391"/>
        <end position="453"/>
    </location>
</feature>
<dbReference type="GO" id="GO:0006508">
    <property type="term" value="P:proteolysis"/>
    <property type="evidence" value="ECO:0007669"/>
    <property type="project" value="InterPro"/>
</dbReference>
<evidence type="ECO:0000256" key="8">
    <source>
        <dbReference type="PIRSR" id="PIRSR608750-1"/>
    </source>
</evidence>
<feature type="active site" evidence="8">
    <location>
        <position position="342"/>
    </location>
</feature>
<keyword evidence="4" id="KW-0378">Hydrolase</keyword>
<keyword evidence="5" id="KW-0645">Protease</keyword>
<accession>A0A8B3RTU8</accession>
<reference evidence="11 13" key="1">
    <citation type="submission" date="2018-10" db="EMBL/GenBank/DDBJ databases">
        <title>Genotypes and phenotypes of Enterococci isolated from broiler chickens.</title>
        <authorList>
            <person name="Muhammad A.R."/>
            <person name="Diarra M.S."/>
        </authorList>
    </citation>
    <scope>NUCLEOTIDE SEQUENCE [LARGE SCALE GENOMIC DNA]</scope>
    <source>
        <strain evidence="11 13">LIT2 A36'</strain>
    </source>
</reference>
<evidence type="ECO:0000259" key="9">
    <source>
        <dbReference type="Pfam" id="PF13457"/>
    </source>
</evidence>
<keyword evidence="3" id="KW-0964">Secreted</keyword>
<evidence type="ECO:0000313" key="12">
    <source>
        <dbReference type="EMBL" id="RYU30713.1"/>
    </source>
</evidence>
<feature type="domain" description="GW" evidence="9">
    <location>
        <begin position="459"/>
        <end position="519"/>
    </location>
</feature>
<dbReference type="SUPFAM" id="SSF54001">
    <property type="entry name" value="Cysteine proteinases"/>
    <property type="match status" value="1"/>
</dbReference>
<proteinExistence type="inferred from homology"/>
<dbReference type="Proteomes" id="UP001173174">
    <property type="component" value="Unassembled WGS sequence"/>
</dbReference>
<dbReference type="SUPFAM" id="SSF82057">
    <property type="entry name" value="Prokaryotic SH3-related domain"/>
    <property type="match status" value="2"/>
</dbReference>
<sequence>MKTLKRIKLLIFLLGLLILGIVGFPRNSEATSLYVKTEKIPVEITTLASQHWEEYLTNMIYPENGSVSDYYLGKPFTISYPESIKYNFPIISNQEKRIAYMLQLDSSDGLNADSFILSKMLATKLEELSNTLATDQSLPIALFGVSQNIFYDYQGQKKPLLYVDSLASSPTNTGSIDSVVYDITEASAKPNLRVKRASVEFESNVLPWTVYETQGEKPWCEYYALAAVINNQANAEITSAKKIIDQSFPNATEEEKSSIDWVINTSIGPAINYVKKAFNKNIRFETNTITFDKIKNEIDNNRPIITDLKSDTANGHAIVLMGYTAAKPGAMGPYNPFYHYWNPWWEDTFIVSSKSPYMTLGPYQYEWYRTWYNFQQGNYVEENENPMTITEINKTMMVNTNTETINTLPAGRLGSERINTSGKFAGWVVTATQEAAPYVYCDELRGWVDKKALTEVIATNVQAKIEKSGYSIDYIPWQAGIQHIGYTKDHINQSVIINARSGSYYFVPNLGWIDKKAFNVNVQRQVDAIKSTNVTTNKKWIMREKRNHLTVLDTNMTIDTLPWGQKGFKNIGRANSYANNYVSITQDAGSYFYSPDLRGWIDKKSLSTN</sequence>
<reference evidence="10" key="4">
    <citation type="submission" date="2023-03" db="EMBL/GenBank/DDBJ databases">
        <authorList>
            <person name="Zajac M."/>
            <person name="Kwit R."/>
            <person name="Wasyl D."/>
        </authorList>
    </citation>
    <scope>NUCLEOTIDE SEQUENCE</scope>
    <source>
        <strain evidence="10">691B_2</strain>
    </source>
</reference>
<evidence type="ECO:0000256" key="6">
    <source>
        <dbReference type="ARBA" id="ARBA00023026"/>
    </source>
</evidence>
<name>A0A8B3RTU8_ENTFL</name>
<dbReference type="EMBL" id="JAREWH010000044">
    <property type="protein sequence ID" value="MDN3193862.1"/>
    <property type="molecule type" value="Genomic_DNA"/>
</dbReference>
<dbReference type="InterPro" id="IPR037155">
    <property type="entry name" value="Staphopain_pro_sf"/>
</dbReference>
<dbReference type="AlphaFoldDB" id="A0A8B3RTU8"/>
<dbReference type="GO" id="GO:0008234">
    <property type="term" value="F:cysteine-type peptidase activity"/>
    <property type="evidence" value="ECO:0007669"/>
    <property type="project" value="UniProtKB-KW"/>
</dbReference>
<dbReference type="InterPro" id="IPR046350">
    <property type="entry name" value="Cystatin_sf"/>
</dbReference>
<evidence type="ECO:0000256" key="7">
    <source>
        <dbReference type="ARBA" id="ARBA00023145"/>
    </source>
</evidence>
<dbReference type="RefSeq" id="WP_123827800.1">
    <property type="nucleotide sequence ID" value="NZ_JAGMTZ010000014.1"/>
</dbReference>
<evidence type="ECO:0000313" key="10">
    <source>
        <dbReference type="EMBL" id="MDN3193862.1"/>
    </source>
</evidence>
<comment type="similarity">
    <text evidence="2">Belongs to the peptidase C47 family.</text>
</comment>
<gene>
    <name evidence="11" type="ORF">EGW16_15055</name>
    <name evidence="12" type="ORF">EU507_13640</name>
    <name evidence="10" type="ORF">P0E79_15445</name>
</gene>
<feature type="domain" description="GW" evidence="9">
    <location>
        <begin position="555"/>
        <end position="606"/>
    </location>
</feature>
<dbReference type="Gene3D" id="3.10.500.10">
    <property type="entry name" value="Staphopain proregion domain"/>
    <property type="match status" value="1"/>
</dbReference>
<comment type="caution">
    <text evidence="12">The sequence shown here is derived from an EMBL/GenBank/DDBJ whole genome shotgun (WGS) entry which is preliminary data.</text>
</comment>
<dbReference type="InterPro" id="IPR038765">
    <property type="entry name" value="Papain-like_cys_pep_sf"/>
</dbReference>
<dbReference type="Gene3D" id="3.90.70.10">
    <property type="entry name" value="Cysteine proteinases"/>
    <property type="match status" value="1"/>
</dbReference>
<evidence type="ECO:0000256" key="1">
    <source>
        <dbReference type="ARBA" id="ARBA00004613"/>
    </source>
</evidence>
<dbReference type="Pfam" id="PF13457">
    <property type="entry name" value="GW"/>
    <property type="match status" value="3"/>
</dbReference>
<reference evidence="10" key="3">
    <citation type="journal article" date="2023" name="Pathogens">
        <title>Prevalence of Enterococcus spp. and the Whole-Genome Characteristics of Enterococcus faecium and Enterococcus faecalis Strains Isolated from Free-Living Birds in Poland.</title>
        <authorList>
            <person name="Kwit R."/>
            <person name="Zajac M."/>
            <person name="Smialowska-Weglinska A."/>
            <person name="Skarzynska M."/>
            <person name="Bomba A."/>
            <person name="Lalak A."/>
            <person name="Skrzypiec E."/>
            <person name="Wojdat D."/>
            <person name="Koza W."/>
            <person name="Mikos-Wojewoda E."/>
            <person name="Pasim P."/>
            <person name="Skora M."/>
            <person name="Polak M."/>
            <person name="Wiacek J."/>
            <person name="Wasyl D."/>
        </authorList>
    </citation>
    <scope>NUCLEOTIDE SEQUENCE</scope>
    <source>
        <strain evidence="10">691B_2</strain>
    </source>
</reference>
<keyword evidence="5" id="KW-0788">Thiol protease</keyword>
<dbReference type="Pfam" id="PF05543">
    <property type="entry name" value="Peptidase_C47"/>
    <property type="match status" value="1"/>
</dbReference>
<dbReference type="GO" id="GO:0005576">
    <property type="term" value="C:extracellular region"/>
    <property type="evidence" value="ECO:0007669"/>
    <property type="project" value="UniProtKB-SubCell"/>
</dbReference>
<keyword evidence="6" id="KW-0843">Virulence</keyword>
<evidence type="ECO:0000313" key="14">
    <source>
        <dbReference type="Proteomes" id="UP000292223"/>
    </source>
</evidence>
<dbReference type="EMBL" id="RKMZ01000012">
    <property type="protein sequence ID" value="ROX29612.1"/>
    <property type="molecule type" value="Genomic_DNA"/>
</dbReference>
<organism evidence="12 14">
    <name type="scientific">Enterococcus faecalis</name>
    <name type="common">Streptococcus faecalis</name>
    <dbReference type="NCBI Taxonomy" id="1351"/>
    <lineage>
        <taxon>Bacteria</taxon>
        <taxon>Bacillati</taxon>
        <taxon>Bacillota</taxon>
        <taxon>Bacilli</taxon>
        <taxon>Lactobacillales</taxon>
        <taxon>Enterococcaceae</taxon>
        <taxon>Enterococcus</taxon>
    </lineage>
</organism>
<dbReference type="EMBL" id="SEWT01000010">
    <property type="protein sequence ID" value="RYU30713.1"/>
    <property type="molecule type" value="Genomic_DNA"/>
</dbReference>
<evidence type="ECO:0000313" key="11">
    <source>
        <dbReference type="EMBL" id="ROX29612.1"/>
    </source>
</evidence>
<feature type="active site" evidence="8">
    <location>
        <position position="220"/>
    </location>
</feature>
<dbReference type="InterPro" id="IPR008750">
    <property type="entry name" value="Peptidase_C47"/>
</dbReference>
<evidence type="ECO:0000256" key="2">
    <source>
        <dbReference type="ARBA" id="ARBA00010245"/>
    </source>
</evidence>
<evidence type="ECO:0000313" key="13">
    <source>
        <dbReference type="Proteomes" id="UP000281488"/>
    </source>
</evidence>